<evidence type="ECO:0000313" key="2">
    <source>
        <dbReference type="Proteomes" id="UP000789525"/>
    </source>
</evidence>
<keyword evidence="2" id="KW-1185">Reference proteome</keyword>
<gene>
    <name evidence="1" type="ORF">ACOLOM_LOCUS5079</name>
</gene>
<accession>A0ACA9LXD8</accession>
<feature type="non-terminal residue" evidence="1">
    <location>
        <position position="1"/>
    </location>
</feature>
<sequence length="106" mass="12010">YRYDGLYKVERWWEETGLAGYKVYKYAFKRLPDQPPLGTCVRSFSESEEEGENSADEKTGELSCSKVMKTDEEAGEPSCSKVTKMDEEAGEPSCSKIMKMGEEIVD</sequence>
<reference evidence="1" key="1">
    <citation type="submission" date="2021-06" db="EMBL/GenBank/DDBJ databases">
        <authorList>
            <person name="Kallberg Y."/>
            <person name="Tangrot J."/>
            <person name="Rosling A."/>
        </authorList>
    </citation>
    <scope>NUCLEOTIDE SEQUENCE</scope>
    <source>
        <strain evidence="1">CL356</strain>
    </source>
</reference>
<dbReference type="EMBL" id="CAJVPT010008923">
    <property type="protein sequence ID" value="CAG8556902.1"/>
    <property type="molecule type" value="Genomic_DNA"/>
</dbReference>
<comment type="caution">
    <text evidence="1">The sequence shown here is derived from an EMBL/GenBank/DDBJ whole genome shotgun (WGS) entry which is preliminary data.</text>
</comment>
<protein>
    <submittedName>
        <fullName evidence="1">9695_t:CDS:1</fullName>
    </submittedName>
</protein>
<name>A0ACA9LXD8_9GLOM</name>
<evidence type="ECO:0000313" key="1">
    <source>
        <dbReference type="EMBL" id="CAG8556902.1"/>
    </source>
</evidence>
<organism evidence="1 2">
    <name type="scientific">Acaulospora colombiana</name>
    <dbReference type="NCBI Taxonomy" id="27376"/>
    <lineage>
        <taxon>Eukaryota</taxon>
        <taxon>Fungi</taxon>
        <taxon>Fungi incertae sedis</taxon>
        <taxon>Mucoromycota</taxon>
        <taxon>Glomeromycotina</taxon>
        <taxon>Glomeromycetes</taxon>
        <taxon>Diversisporales</taxon>
        <taxon>Acaulosporaceae</taxon>
        <taxon>Acaulospora</taxon>
    </lineage>
</organism>
<dbReference type="Proteomes" id="UP000789525">
    <property type="component" value="Unassembled WGS sequence"/>
</dbReference>
<proteinExistence type="predicted"/>